<feature type="binding site" evidence="10">
    <location>
        <position position="207"/>
    </location>
    <ligand>
        <name>Zn(2+)</name>
        <dbReference type="ChEBI" id="CHEBI:29105"/>
    </ligand>
</feature>
<evidence type="ECO:0000256" key="6">
    <source>
        <dbReference type="ARBA" id="ARBA00022840"/>
    </source>
</evidence>
<protein>
    <recommendedName>
        <fullName evidence="8 10">7-cyano-7-deazaguanine synthase</fullName>
        <ecNumber evidence="8 10">6.3.4.20</ecNumber>
    </recommendedName>
    <alternativeName>
        <fullName evidence="10">7-cyano-7-carbaguanine synthase</fullName>
    </alternativeName>
    <alternativeName>
        <fullName evidence="10">PreQ(0) synthase</fullName>
    </alternativeName>
    <alternativeName>
        <fullName evidence="10">Queuosine biosynthesis protein QueC</fullName>
    </alternativeName>
</protein>
<gene>
    <name evidence="10 11" type="primary">queC</name>
    <name evidence="11" type="ORF">S101395_02378</name>
</gene>
<feature type="binding site" evidence="10">
    <location>
        <begin position="12"/>
        <end position="22"/>
    </location>
    <ligand>
        <name>ATP</name>
        <dbReference type="ChEBI" id="CHEBI:30616"/>
    </ligand>
</feature>
<evidence type="ECO:0000256" key="2">
    <source>
        <dbReference type="ARBA" id="ARBA00022598"/>
    </source>
</evidence>
<feature type="binding site" evidence="10">
    <location>
        <position position="204"/>
    </location>
    <ligand>
        <name>Zn(2+)</name>
        <dbReference type="ChEBI" id="CHEBI:29105"/>
    </ligand>
</feature>
<keyword evidence="12" id="KW-1185">Reference proteome</keyword>
<comment type="function">
    <text evidence="10">Catalyzes the ATP-dependent conversion of 7-carboxy-7-deazaguanine (CDG) to 7-cyano-7-deazaguanine (preQ(0)).</text>
</comment>
<dbReference type="InterPro" id="IPR018317">
    <property type="entry name" value="QueC"/>
</dbReference>
<comment type="cofactor">
    <cofactor evidence="10">
        <name>Zn(2+)</name>
        <dbReference type="ChEBI" id="CHEBI:29105"/>
    </cofactor>
    <text evidence="10">Binds 1 zinc ion per subunit.</text>
</comment>
<feature type="binding site" evidence="10">
    <location>
        <position position="193"/>
    </location>
    <ligand>
        <name>Zn(2+)</name>
        <dbReference type="ChEBI" id="CHEBI:29105"/>
    </ligand>
</feature>
<evidence type="ECO:0000256" key="3">
    <source>
        <dbReference type="ARBA" id="ARBA00022723"/>
    </source>
</evidence>
<dbReference type="RefSeq" id="WP_006636233.1">
    <property type="nucleotide sequence ID" value="NZ_BORD01000005.1"/>
</dbReference>
<dbReference type="NCBIfam" id="TIGR00364">
    <property type="entry name" value="7-cyano-7-deazaguanine synthase QueC"/>
    <property type="match status" value="1"/>
</dbReference>
<evidence type="ECO:0000256" key="5">
    <source>
        <dbReference type="ARBA" id="ARBA00022833"/>
    </source>
</evidence>
<keyword evidence="4 10" id="KW-0547">Nucleotide-binding</keyword>
<dbReference type="InterPro" id="IPR014729">
    <property type="entry name" value="Rossmann-like_a/b/a_fold"/>
</dbReference>
<dbReference type="GO" id="GO:0016874">
    <property type="term" value="F:ligase activity"/>
    <property type="evidence" value="ECO:0007669"/>
    <property type="project" value="UniProtKB-KW"/>
</dbReference>
<reference evidence="11 12" key="1">
    <citation type="submission" date="2017-06" db="EMBL/GenBank/DDBJ databases">
        <title>Genome sequence of Bacillus sonorensis strain SRCM101395.</title>
        <authorList>
            <person name="Cho S.H."/>
        </authorList>
    </citation>
    <scope>NUCLEOTIDE SEQUENCE [LARGE SCALE GENOMIC DNA]</scope>
    <source>
        <strain evidence="11 12">SRCM101395</strain>
    </source>
</reference>
<keyword evidence="3 10" id="KW-0479">Metal-binding</keyword>
<comment type="subunit">
    <text evidence="10">Homodimer.</text>
</comment>
<dbReference type="CDD" id="cd01995">
    <property type="entry name" value="QueC-like"/>
    <property type="match status" value="1"/>
</dbReference>
<evidence type="ECO:0000256" key="7">
    <source>
        <dbReference type="ARBA" id="ARBA00037993"/>
    </source>
</evidence>
<sequence>MKKNEKKAVVVLSGGLDSATCMGIAEKEGYMLHAITFDYGQRHSREVEQAKKIAAHYQVHDHRIVNIEFFKEIGGSALTDEHIDVPKKMNQDAIPATYVPARNLIFLSCAAAYAEVIKAEAIYTGVSGVDYSGYPDCRPEFIDSLNHTIRLATKRNIEGKKTNIYTPLINLSKADTVTLGLRLHVPYELTTSCYNGEEYACGECDSCTLRLKGFKEAGCKDPIPYKNTQVI</sequence>
<comment type="pathway">
    <text evidence="1 10">Purine metabolism; 7-cyano-7-deazaguanine biosynthesis.</text>
</comment>
<comment type="catalytic activity">
    <reaction evidence="9 10">
        <text>7-carboxy-7-carbaguanine + NH4(+) + 2 ATP = 7-cyano-7-carbaguanine + 2 AMP + 2 diphosphate + 2 H(+)</text>
        <dbReference type="Rhea" id="RHEA:27982"/>
        <dbReference type="ChEBI" id="CHEBI:15378"/>
        <dbReference type="ChEBI" id="CHEBI:28938"/>
        <dbReference type="ChEBI" id="CHEBI:30616"/>
        <dbReference type="ChEBI" id="CHEBI:33019"/>
        <dbReference type="ChEBI" id="CHEBI:45075"/>
        <dbReference type="ChEBI" id="CHEBI:61036"/>
        <dbReference type="ChEBI" id="CHEBI:456215"/>
        <dbReference type="EC" id="6.3.4.20"/>
    </reaction>
</comment>
<feature type="binding site" evidence="10">
    <location>
        <position position="201"/>
    </location>
    <ligand>
        <name>Zn(2+)</name>
        <dbReference type="ChEBI" id="CHEBI:29105"/>
    </ligand>
</feature>
<dbReference type="EC" id="6.3.4.20" evidence="8 10"/>
<dbReference type="EMBL" id="CP021920">
    <property type="protein sequence ID" value="ASB88886.1"/>
    <property type="molecule type" value="Genomic_DNA"/>
</dbReference>
<dbReference type="PIRSF" id="PIRSF006293">
    <property type="entry name" value="ExsB"/>
    <property type="match status" value="1"/>
</dbReference>
<keyword evidence="6 10" id="KW-0067">ATP-binding</keyword>
<keyword evidence="2 10" id="KW-0436">Ligase</keyword>
<evidence type="ECO:0000256" key="8">
    <source>
        <dbReference type="ARBA" id="ARBA00039149"/>
    </source>
</evidence>
<keyword evidence="10" id="KW-0671">Queuosine biosynthesis</keyword>
<evidence type="ECO:0000256" key="1">
    <source>
        <dbReference type="ARBA" id="ARBA00005061"/>
    </source>
</evidence>
<dbReference type="SUPFAM" id="SSF52402">
    <property type="entry name" value="Adenine nucleotide alpha hydrolases-like"/>
    <property type="match status" value="1"/>
</dbReference>
<comment type="similarity">
    <text evidence="7 10">Belongs to the QueC family.</text>
</comment>
<evidence type="ECO:0000256" key="10">
    <source>
        <dbReference type="HAMAP-Rule" id="MF_01633"/>
    </source>
</evidence>
<dbReference type="Proteomes" id="UP000196877">
    <property type="component" value="Chromosome"/>
</dbReference>
<accession>A0ABM6LIA6</accession>
<dbReference type="Pfam" id="PF06508">
    <property type="entry name" value="QueC"/>
    <property type="match status" value="1"/>
</dbReference>
<organism evidence="11 12">
    <name type="scientific">Bacillus sonorensis</name>
    <dbReference type="NCBI Taxonomy" id="119858"/>
    <lineage>
        <taxon>Bacteria</taxon>
        <taxon>Bacillati</taxon>
        <taxon>Bacillota</taxon>
        <taxon>Bacilli</taxon>
        <taxon>Bacillales</taxon>
        <taxon>Bacillaceae</taxon>
        <taxon>Bacillus</taxon>
    </lineage>
</organism>
<proteinExistence type="inferred from homology"/>
<dbReference type="GeneID" id="92853676"/>
<evidence type="ECO:0000313" key="12">
    <source>
        <dbReference type="Proteomes" id="UP000196877"/>
    </source>
</evidence>
<name>A0ABM6LIA6_9BACI</name>
<keyword evidence="5 10" id="KW-0862">Zinc</keyword>
<dbReference type="HAMAP" id="MF_01633">
    <property type="entry name" value="QueC"/>
    <property type="match status" value="1"/>
</dbReference>
<evidence type="ECO:0000256" key="9">
    <source>
        <dbReference type="ARBA" id="ARBA00047890"/>
    </source>
</evidence>
<dbReference type="PANTHER" id="PTHR42914">
    <property type="entry name" value="7-CYANO-7-DEAZAGUANINE SYNTHASE"/>
    <property type="match status" value="1"/>
</dbReference>
<dbReference type="PANTHER" id="PTHR42914:SF1">
    <property type="entry name" value="7-CYANO-7-DEAZAGUANINE SYNTHASE"/>
    <property type="match status" value="1"/>
</dbReference>
<evidence type="ECO:0000256" key="4">
    <source>
        <dbReference type="ARBA" id="ARBA00022741"/>
    </source>
</evidence>
<evidence type="ECO:0000313" key="11">
    <source>
        <dbReference type="EMBL" id="ASB88886.1"/>
    </source>
</evidence>
<dbReference type="Gene3D" id="3.40.50.620">
    <property type="entry name" value="HUPs"/>
    <property type="match status" value="1"/>
</dbReference>